<dbReference type="EMBL" id="JARBHB010000003">
    <property type="protein sequence ID" value="KAJ8888236.1"/>
    <property type="molecule type" value="Genomic_DNA"/>
</dbReference>
<name>A0ABQ9HV48_9NEOP</name>
<sequence>MYVTRFPRTQKKIVTVSQPHCMYAYKTGMRRVDQRKKCNFPLIAHLVDVAEQNKQWKTGPSRIVLALLETNKRVRGKKRSRPLSFENMDSQFDRLDHLVISREKTGKVQGVPQESINKMSKV</sequence>
<keyword evidence="2" id="KW-1185">Reference proteome</keyword>
<proteinExistence type="predicted"/>
<protein>
    <submittedName>
        <fullName evidence="1">Uncharacterized protein</fullName>
    </submittedName>
</protein>
<reference evidence="1 2" key="1">
    <citation type="submission" date="2023-02" db="EMBL/GenBank/DDBJ databases">
        <title>LHISI_Scaffold_Assembly.</title>
        <authorList>
            <person name="Stuart O.P."/>
            <person name="Cleave R."/>
            <person name="Magrath M.J.L."/>
            <person name="Mikheyev A.S."/>
        </authorList>
    </citation>
    <scope>NUCLEOTIDE SEQUENCE [LARGE SCALE GENOMIC DNA]</scope>
    <source>
        <strain evidence="1">Daus_M_001</strain>
        <tissue evidence="1">Leg muscle</tissue>
    </source>
</reference>
<accession>A0ABQ9HV48</accession>
<comment type="caution">
    <text evidence="1">The sequence shown here is derived from an EMBL/GenBank/DDBJ whole genome shotgun (WGS) entry which is preliminary data.</text>
</comment>
<organism evidence="1 2">
    <name type="scientific">Dryococelus australis</name>
    <dbReference type="NCBI Taxonomy" id="614101"/>
    <lineage>
        <taxon>Eukaryota</taxon>
        <taxon>Metazoa</taxon>
        <taxon>Ecdysozoa</taxon>
        <taxon>Arthropoda</taxon>
        <taxon>Hexapoda</taxon>
        <taxon>Insecta</taxon>
        <taxon>Pterygota</taxon>
        <taxon>Neoptera</taxon>
        <taxon>Polyneoptera</taxon>
        <taxon>Phasmatodea</taxon>
        <taxon>Verophasmatodea</taxon>
        <taxon>Anareolatae</taxon>
        <taxon>Phasmatidae</taxon>
        <taxon>Eurycanthinae</taxon>
        <taxon>Dryococelus</taxon>
    </lineage>
</organism>
<evidence type="ECO:0000313" key="2">
    <source>
        <dbReference type="Proteomes" id="UP001159363"/>
    </source>
</evidence>
<dbReference type="Proteomes" id="UP001159363">
    <property type="component" value="Chromosome 3"/>
</dbReference>
<evidence type="ECO:0000313" key="1">
    <source>
        <dbReference type="EMBL" id="KAJ8888236.1"/>
    </source>
</evidence>
<gene>
    <name evidence="1" type="ORF">PR048_007723</name>
</gene>